<sequence length="185" mass="20524">MSMGVAWGDESSVQIDGRLLYVLGAVLVAPGEVEHTRGRARHLRPPGRLKAHWYDAGGRSRSHLTAAFGSLPLTGLVVVRSCPPDEPDERRRRKCFETFGPALEQLGCARVVMESRGERADRRDRELVAALRTRRVIDQLWVDHRRGAEEPRLWLADIACGITTSAWRAGTRAPASISVLRVGEP</sequence>
<dbReference type="EMBL" id="JAAXOX010000002">
    <property type="protein sequence ID" value="NKY21881.1"/>
    <property type="molecule type" value="Genomic_DNA"/>
</dbReference>
<evidence type="ECO:0000313" key="2">
    <source>
        <dbReference type="Proteomes" id="UP000581206"/>
    </source>
</evidence>
<dbReference type="AlphaFoldDB" id="A0A7X6QYD3"/>
<dbReference type="Proteomes" id="UP000581206">
    <property type="component" value="Unassembled WGS sequence"/>
</dbReference>
<reference evidence="1 2" key="1">
    <citation type="submission" date="2020-04" db="EMBL/GenBank/DDBJ databases">
        <title>MicrobeNet Type strains.</title>
        <authorList>
            <person name="Nicholson A.C."/>
        </authorList>
    </citation>
    <scope>NUCLEOTIDE SEQUENCE [LARGE SCALE GENOMIC DNA]</scope>
    <source>
        <strain evidence="1 2">ATCC BAA-788</strain>
    </source>
</reference>
<proteinExistence type="predicted"/>
<protein>
    <recommendedName>
        <fullName evidence="3">DUF3800 domain-containing protein</fullName>
    </recommendedName>
</protein>
<name>A0A7X6QYD3_9CELL</name>
<dbReference type="RefSeq" id="WP_378081738.1">
    <property type="nucleotide sequence ID" value="NZ_JBHLZO010000001.1"/>
</dbReference>
<evidence type="ECO:0000313" key="1">
    <source>
        <dbReference type="EMBL" id="NKY21881.1"/>
    </source>
</evidence>
<gene>
    <name evidence="1" type="ORF">HGA03_04305</name>
</gene>
<comment type="caution">
    <text evidence="1">The sequence shown here is derived from an EMBL/GenBank/DDBJ whole genome shotgun (WGS) entry which is preliminary data.</text>
</comment>
<keyword evidence="2" id="KW-1185">Reference proteome</keyword>
<evidence type="ECO:0008006" key="3">
    <source>
        <dbReference type="Google" id="ProtNLM"/>
    </source>
</evidence>
<organism evidence="1 2">
    <name type="scientific">Cellulomonas denverensis</name>
    <dbReference type="NCBI Taxonomy" id="264297"/>
    <lineage>
        <taxon>Bacteria</taxon>
        <taxon>Bacillati</taxon>
        <taxon>Actinomycetota</taxon>
        <taxon>Actinomycetes</taxon>
        <taxon>Micrococcales</taxon>
        <taxon>Cellulomonadaceae</taxon>
        <taxon>Cellulomonas</taxon>
    </lineage>
</organism>
<accession>A0A7X6QYD3</accession>